<keyword evidence="4" id="KW-1185">Reference proteome</keyword>
<dbReference type="EMBL" id="CDMY01000170">
    <property type="protein sequence ID" value="CEL93463.1"/>
    <property type="molecule type" value="Genomic_DNA"/>
</dbReference>
<dbReference type="OrthoDB" id="10649624at2759"/>
<feature type="signal peptide" evidence="2">
    <location>
        <begin position="1"/>
        <end position="19"/>
    </location>
</feature>
<evidence type="ECO:0000313" key="4">
    <source>
        <dbReference type="Proteomes" id="UP000041254"/>
    </source>
</evidence>
<proteinExistence type="predicted"/>
<evidence type="ECO:0008006" key="5">
    <source>
        <dbReference type="Google" id="ProtNLM"/>
    </source>
</evidence>
<organism evidence="3 4">
    <name type="scientific">Vitrella brassicaformis (strain CCMP3155)</name>
    <dbReference type="NCBI Taxonomy" id="1169540"/>
    <lineage>
        <taxon>Eukaryota</taxon>
        <taxon>Sar</taxon>
        <taxon>Alveolata</taxon>
        <taxon>Colpodellida</taxon>
        <taxon>Vitrellaceae</taxon>
        <taxon>Vitrella</taxon>
    </lineage>
</organism>
<dbReference type="AlphaFoldDB" id="A0A0G4EDK5"/>
<protein>
    <recommendedName>
        <fullName evidence="5">Photosystem II Psb31 protein domain-containing protein</fullName>
    </recommendedName>
</protein>
<dbReference type="InterPro" id="IPR023222">
    <property type="entry name" value="PsbQ-like_dom_sf"/>
</dbReference>
<evidence type="ECO:0000256" key="1">
    <source>
        <dbReference type="ARBA" id="ARBA00023078"/>
    </source>
</evidence>
<gene>
    <name evidence="3" type="ORF">Vbra_4798</name>
</gene>
<sequence length="218" mass="23201">MKLSAVVTGLWCWPVAALAFAPVPDARSRTTLRRGNGASRLQERREAHVLVEDAMSSSSRRVHIGTLLIAPAVLTAASLPAVADSTGRYSSIATAKKRYLPRINRGISEFASLKGEVNGGGFDGVSTFLTSRAPDMVAALDLYATGALKKGEYLDKKSLGAKGAADEFTKHVDEMRSAVKAKDKEALKTAYLAAEEDLTSYLSIGELPPIGDATYAKL</sequence>
<feature type="chain" id="PRO_5005186988" description="Photosystem II Psb31 protein domain-containing protein" evidence="2">
    <location>
        <begin position="20"/>
        <end position="218"/>
    </location>
</feature>
<accession>A0A0G4EDK5</accession>
<name>A0A0G4EDK5_VITBC</name>
<reference evidence="3 4" key="1">
    <citation type="submission" date="2014-11" db="EMBL/GenBank/DDBJ databases">
        <authorList>
            <person name="Zhu J."/>
            <person name="Qi W."/>
            <person name="Song R."/>
        </authorList>
    </citation>
    <scope>NUCLEOTIDE SEQUENCE [LARGE SCALE GENOMIC DNA]</scope>
</reference>
<dbReference type="VEuPathDB" id="CryptoDB:Vbra_4798"/>
<dbReference type="InParanoid" id="A0A0G4EDK5"/>
<dbReference type="Gene3D" id="1.20.120.290">
    <property type="entry name" value="Oxygen-evolving enhancer protein 3 (PsbQ), four-helix up-down bundle"/>
    <property type="match status" value="1"/>
</dbReference>
<keyword evidence="1" id="KW-0793">Thylakoid</keyword>
<evidence type="ECO:0000256" key="2">
    <source>
        <dbReference type="SAM" id="SignalP"/>
    </source>
</evidence>
<keyword evidence="2" id="KW-0732">Signal</keyword>
<dbReference type="OMA" id="QSRPHEN"/>
<evidence type="ECO:0000313" key="3">
    <source>
        <dbReference type="EMBL" id="CEL93463.1"/>
    </source>
</evidence>
<dbReference type="Proteomes" id="UP000041254">
    <property type="component" value="Unassembled WGS sequence"/>
</dbReference>